<protein>
    <submittedName>
        <fullName evidence="9">ABC transporter permease</fullName>
    </submittedName>
</protein>
<dbReference type="PANTHER" id="PTHR30193:SF37">
    <property type="entry name" value="INNER MEMBRANE ABC TRANSPORTER PERMEASE PROTEIN YCJO"/>
    <property type="match status" value="1"/>
</dbReference>
<evidence type="ECO:0000256" key="4">
    <source>
        <dbReference type="ARBA" id="ARBA00022692"/>
    </source>
</evidence>
<feature type="transmembrane region" description="Helical" evidence="7">
    <location>
        <begin position="37"/>
        <end position="67"/>
    </location>
</feature>
<evidence type="ECO:0000256" key="7">
    <source>
        <dbReference type="SAM" id="Phobius"/>
    </source>
</evidence>
<feature type="domain" description="ABC transmembrane type-1" evidence="8">
    <location>
        <begin position="97"/>
        <end position="309"/>
    </location>
</feature>
<keyword evidence="3" id="KW-1003">Cell membrane</keyword>
<feature type="transmembrane region" description="Helical" evidence="7">
    <location>
        <begin position="240"/>
        <end position="256"/>
    </location>
</feature>
<evidence type="ECO:0000313" key="10">
    <source>
        <dbReference type="Proteomes" id="UP000605427"/>
    </source>
</evidence>
<dbReference type="PROSITE" id="PS50928">
    <property type="entry name" value="ABC_TM1"/>
    <property type="match status" value="1"/>
</dbReference>
<evidence type="ECO:0000256" key="6">
    <source>
        <dbReference type="ARBA" id="ARBA00023136"/>
    </source>
</evidence>
<gene>
    <name evidence="9" type="ORF">GCM10007362_26700</name>
</gene>
<feature type="transmembrane region" description="Helical" evidence="7">
    <location>
        <begin position="288"/>
        <end position="310"/>
    </location>
</feature>
<dbReference type="PANTHER" id="PTHR30193">
    <property type="entry name" value="ABC TRANSPORTER PERMEASE PROTEIN"/>
    <property type="match status" value="1"/>
</dbReference>
<name>A0ABQ1ZVE0_9BACL</name>
<dbReference type="Proteomes" id="UP000605427">
    <property type="component" value="Unassembled WGS sequence"/>
</dbReference>
<reference evidence="10" key="1">
    <citation type="journal article" date="2019" name="Int. J. Syst. Evol. Microbiol.">
        <title>The Global Catalogue of Microorganisms (GCM) 10K type strain sequencing project: providing services to taxonomists for standard genome sequencing and annotation.</title>
        <authorList>
            <consortium name="The Broad Institute Genomics Platform"/>
            <consortium name="The Broad Institute Genome Sequencing Center for Infectious Disease"/>
            <person name="Wu L."/>
            <person name="Ma J."/>
        </authorList>
    </citation>
    <scope>NUCLEOTIDE SEQUENCE [LARGE SCALE GENOMIC DNA]</scope>
    <source>
        <strain evidence="10">CCM 8702</strain>
    </source>
</reference>
<comment type="caution">
    <text evidence="9">The sequence shown here is derived from an EMBL/GenBank/DDBJ whole genome shotgun (WGS) entry which is preliminary data.</text>
</comment>
<dbReference type="EMBL" id="BMDD01000003">
    <property type="protein sequence ID" value="GGH79625.1"/>
    <property type="molecule type" value="Genomic_DNA"/>
</dbReference>
<dbReference type="InterPro" id="IPR000515">
    <property type="entry name" value="MetI-like"/>
</dbReference>
<dbReference type="CDD" id="cd06261">
    <property type="entry name" value="TM_PBP2"/>
    <property type="match status" value="1"/>
</dbReference>
<feature type="transmembrane region" description="Helical" evidence="7">
    <location>
        <begin position="101"/>
        <end position="122"/>
    </location>
</feature>
<dbReference type="Gene3D" id="1.10.3720.10">
    <property type="entry name" value="MetI-like"/>
    <property type="match status" value="1"/>
</dbReference>
<sequence length="333" mass="37137">MISNEGKAVEPDGGQLAVTGGLRKFPRKSAVKRRDGLIAAIILTPMILWWLVLSGFPTLFGFVLGFFEWIGISDSPKFVWFDNYVRFFRDPLYYQALWRSIWLGGLVTSITLLAGFGASLLMNMPLFGKGIYRSVWYIPAVTSTVATTQIFNILLDTNNGVINNILISMGKPPIVWQYSVFWGVFWIVVYSVWKGVGGAALIWLAGLQSVDTALYEAADIDGAGRFAKLMHVTLPGLKPIATYIVITNLISAIQIYEQVLFMTNGGPYGQTEVLVFRIYRDAFWDFNLGMAGASSLIMAAIVLTATVFYYRWSTVSDRSITTRRSRKIRKGGL</sequence>
<dbReference type="RefSeq" id="WP_188525548.1">
    <property type="nucleotide sequence ID" value="NZ_BMDD01000003.1"/>
</dbReference>
<keyword evidence="6 7" id="KW-0472">Membrane</keyword>
<proteinExistence type="predicted"/>
<dbReference type="SUPFAM" id="SSF161098">
    <property type="entry name" value="MetI-like"/>
    <property type="match status" value="1"/>
</dbReference>
<keyword evidence="10" id="KW-1185">Reference proteome</keyword>
<accession>A0ABQ1ZVE0</accession>
<evidence type="ECO:0000256" key="1">
    <source>
        <dbReference type="ARBA" id="ARBA00004651"/>
    </source>
</evidence>
<evidence type="ECO:0000259" key="8">
    <source>
        <dbReference type="PROSITE" id="PS50928"/>
    </source>
</evidence>
<dbReference type="InterPro" id="IPR035906">
    <property type="entry name" value="MetI-like_sf"/>
</dbReference>
<feature type="transmembrane region" description="Helical" evidence="7">
    <location>
        <begin position="134"/>
        <end position="155"/>
    </location>
</feature>
<organism evidence="9 10">
    <name type="scientific">Saccharibacillus endophyticus</name>
    <dbReference type="NCBI Taxonomy" id="2060666"/>
    <lineage>
        <taxon>Bacteria</taxon>
        <taxon>Bacillati</taxon>
        <taxon>Bacillota</taxon>
        <taxon>Bacilli</taxon>
        <taxon>Bacillales</taxon>
        <taxon>Paenibacillaceae</taxon>
        <taxon>Saccharibacillus</taxon>
    </lineage>
</organism>
<keyword evidence="2" id="KW-0813">Transport</keyword>
<feature type="transmembrane region" description="Helical" evidence="7">
    <location>
        <begin position="175"/>
        <end position="193"/>
    </location>
</feature>
<evidence type="ECO:0000313" key="9">
    <source>
        <dbReference type="EMBL" id="GGH79625.1"/>
    </source>
</evidence>
<keyword evidence="4 7" id="KW-0812">Transmembrane</keyword>
<evidence type="ECO:0000256" key="5">
    <source>
        <dbReference type="ARBA" id="ARBA00022989"/>
    </source>
</evidence>
<dbReference type="InterPro" id="IPR051393">
    <property type="entry name" value="ABC_transporter_permease"/>
</dbReference>
<comment type="subcellular location">
    <subcellularLocation>
        <location evidence="1">Cell membrane</location>
        <topology evidence="1">Multi-pass membrane protein</topology>
    </subcellularLocation>
</comment>
<keyword evidence="5 7" id="KW-1133">Transmembrane helix</keyword>
<evidence type="ECO:0000256" key="2">
    <source>
        <dbReference type="ARBA" id="ARBA00022448"/>
    </source>
</evidence>
<evidence type="ECO:0000256" key="3">
    <source>
        <dbReference type="ARBA" id="ARBA00022475"/>
    </source>
</evidence>